<dbReference type="InterPro" id="IPR037647">
    <property type="entry name" value="HIRIP3"/>
</dbReference>
<feature type="compositionally biased region" description="Acidic residues" evidence="1">
    <location>
        <begin position="215"/>
        <end position="224"/>
    </location>
</feature>
<organism evidence="2 3">
    <name type="scientific">Cryomyces antarcticus</name>
    <dbReference type="NCBI Taxonomy" id="329879"/>
    <lineage>
        <taxon>Eukaryota</taxon>
        <taxon>Fungi</taxon>
        <taxon>Dikarya</taxon>
        <taxon>Ascomycota</taxon>
        <taxon>Pezizomycotina</taxon>
        <taxon>Dothideomycetes</taxon>
        <taxon>Dothideomycetes incertae sedis</taxon>
        <taxon>Cryomyces</taxon>
    </lineage>
</organism>
<feature type="compositionally biased region" description="Acidic residues" evidence="1">
    <location>
        <begin position="180"/>
        <end position="193"/>
    </location>
</feature>
<dbReference type="PANTHER" id="PTHR15410:SF2">
    <property type="entry name" value="HIRA-INTERACTING PROTEIN 3"/>
    <property type="match status" value="1"/>
</dbReference>
<evidence type="ECO:0000256" key="1">
    <source>
        <dbReference type="SAM" id="MobiDB-lite"/>
    </source>
</evidence>
<evidence type="ECO:0000313" key="3">
    <source>
        <dbReference type="Proteomes" id="UP001357485"/>
    </source>
</evidence>
<sequence>MSVILDEPPPSKTKKRQTKSPPDKPSKAKASKATKAAAKAKAGPEDPEEAEIKRLQGWLIKCGIRKLWHKELAAYDTPKTKISHLKRMLKDAGMDGRYSVEKASRIKEQRELAADLEAVQAGAKLWGHDEDGEENENGGGGSGEKQPKRRLAKGFKELDFLGSDGDDSILPDAPAVPLDADSESSSESQDVDVDVTPKATHAQAALPSSTRLEDMFEDDDDDEFSSSAAPTRADSSQEAM</sequence>
<dbReference type="EMBL" id="JAVRRA010016455">
    <property type="protein sequence ID" value="KAK5201916.1"/>
    <property type="molecule type" value="Genomic_DNA"/>
</dbReference>
<gene>
    <name evidence="2" type="ORF">LTR16_001022</name>
</gene>
<comment type="caution">
    <text evidence="2">The sequence shown here is derived from an EMBL/GenBank/DDBJ whole genome shotgun (WGS) entry which is preliminary data.</text>
</comment>
<feature type="region of interest" description="Disordered" evidence="1">
    <location>
        <begin position="123"/>
        <end position="240"/>
    </location>
</feature>
<reference evidence="2 3" key="1">
    <citation type="submission" date="2023-08" db="EMBL/GenBank/DDBJ databases">
        <title>Black Yeasts Isolated from many extreme environments.</title>
        <authorList>
            <person name="Coleine C."/>
            <person name="Stajich J.E."/>
            <person name="Selbmann L."/>
        </authorList>
    </citation>
    <scope>NUCLEOTIDE SEQUENCE [LARGE SCALE GENOMIC DNA]</scope>
    <source>
        <strain evidence="2 3">CCFEE 536</strain>
    </source>
</reference>
<protein>
    <recommendedName>
        <fullName evidence="4">Histone chaperone domain-containing protein</fullName>
    </recommendedName>
</protein>
<feature type="region of interest" description="Disordered" evidence="1">
    <location>
        <begin position="1"/>
        <end position="50"/>
    </location>
</feature>
<accession>A0ABR0LQK5</accession>
<evidence type="ECO:0008006" key="4">
    <source>
        <dbReference type="Google" id="ProtNLM"/>
    </source>
</evidence>
<dbReference type="PANTHER" id="PTHR15410">
    <property type="entry name" value="HIRA-INTERACTING PROTEIN 3"/>
    <property type="match status" value="1"/>
</dbReference>
<dbReference type="Proteomes" id="UP001357485">
    <property type="component" value="Unassembled WGS sequence"/>
</dbReference>
<keyword evidence="3" id="KW-1185">Reference proteome</keyword>
<proteinExistence type="predicted"/>
<evidence type="ECO:0000313" key="2">
    <source>
        <dbReference type="EMBL" id="KAK5201916.1"/>
    </source>
</evidence>
<name>A0ABR0LQK5_9PEZI</name>